<dbReference type="Proteomes" id="UP000731907">
    <property type="component" value="Unassembled WGS sequence"/>
</dbReference>
<sequence length="135" mass="14445">MNRRTLLLSSAMSILAGPLHADGRTFYTPGLAEAAMDAGEVVILDFWASWCSTCAAQERVIAGLMAETPAYGRSIRFIVVDWDQHGEGELSRALKIPRRSTLVALKGREEIGRIVAGTGRAEIKALFDAALAAAG</sequence>
<feature type="signal peptide" evidence="1">
    <location>
        <begin position="1"/>
        <end position="21"/>
    </location>
</feature>
<dbReference type="CDD" id="cd02947">
    <property type="entry name" value="TRX_family"/>
    <property type="match status" value="1"/>
</dbReference>
<dbReference type="EMBL" id="JAAATX020000001">
    <property type="protein sequence ID" value="MBU9696317.1"/>
    <property type="molecule type" value="Genomic_DNA"/>
</dbReference>
<keyword evidence="4" id="KW-1185">Reference proteome</keyword>
<name>A0ABS6IYV5_9RHOB</name>
<comment type="caution">
    <text evidence="3">The sequence shown here is derived from an EMBL/GenBank/DDBJ whole genome shotgun (WGS) entry which is preliminary data.</text>
</comment>
<proteinExistence type="predicted"/>
<feature type="domain" description="Thioredoxin" evidence="2">
    <location>
        <begin position="5"/>
        <end position="135"/>
    </location>
</feature>
<gene>
    <name evidence="3" type="ORF">GU927_000520</name>
</gene>
<evidence type="ECO:0000313" key="4">
    <source>
        <dbReference type="Proteomes" id="UP000731907"/>
    </source>
</evidence>
<dbReference type="RefSeq" id="WP_217765492.1">
    <property type="nucleotide sequence ID" value="NZ_JAAATX020000001.1"/>
</dbReference>
<feature type="chain" id="PRO_5046465235" evidence="1">
    <location>
        <begin position="22"/>
        <end position="135"/>
    </location>
</feature>
<evidence type="ECO:0000256" key="1">
    <source>
        <dbReference type="SAM" id="SignalP"/>
    </source>
</evidence>
<reference evidence="3 4" key="1">
    <citation type="submission" date="2021-06" db="EMBL/GenBank/DDBJ databases">
        <title>Rhodobacteraceae bacterium strain HSP-20.</title>
        <authorList>
            <person name="Chen W.-M."/>
        </authorList>
    </citation>
    <scope>NUCLEOTIDE SEQUENCE [LARGE SCALE GENOMIC DNA]</scope>
    <source>
        <strain evidence="3 4">HSP-20</strain>
    </source>
</reference>
<protein>
    <submittedName>
        <fullName evidence="3">Thioredoxin family protein</fullName>
    </submittedName>
</protein>
<dbReference type="PROSITE" id="PS51352">
    <property type="entry name" value="THIOREDOXIN_2"/>
    <property type="match status" value="1"/>
</dbReference>
<keyword evidence="1" id="KW-0732">Signal</keyword>
<dbReference type="Pfam" id="PF00085">
    <property type="entry name" value="Thioredoxin"/>
    <property type="match status" value="1"/>
</dbReference>
<organism evidence="3 4">
    <name type="scientific">Paragemmobacter amnigenus</name>
    <dbReference type="NCBI Taxonomy" id="2852097"/>
    <lineage>
        <taxon>Bacteria</taxon>
        <taxon>Pseudomonadati</taxon>
        <taxon>Pseudomonadota</taxon>
        <taxon>Alphaproteobacteria</taxon>
        <taxon>Rhodobacterales</taxon>
        <taxon>Paracoccaceae</taxon>
        <taxon>Paragemmobacter</taxon>
    </lineage>
</organism>
<evidence type="ECO:0000313" key="3">
    <source>
        <dbReference type="EMBL" id="MBU9696317.1"/>
    </source>
</evidence>
<dbReference type="InterPro" id="IPR013766">
    <property type="entry name" value="Thioredoxin_domain"/>
</dbReference>
<accession>A0ABS6IYV5</accession>
<evidence type="ECO:0000259" key="2">
    <source>
        <dbReference type="PROSITE" id="PS51352"/>
    </source>
</evidence>